<feature type="transmembrane region" description="Helical" evidence="10">
    <location>
        <begin position="144"/>
        <end position="175"/>
    </location>
</feature>
<feature type="transmembrane region" description="Helical" evidence="10">
    <location>
        <begin position="112"/>
        <end position="138"/>
    </location>
</feature>
<dbReference type="GO" id="GO:0005886">
    <property type="term" value="C:plasma membrane"/>
    <property type="evidence" value="ECO:0007669"/>
    <property type="project" value="UniProtKB-SubCell"/>
</dbReference>
<dbReference type="NCBIfam" id="TIGR00023">
    <property type="entry name" value="glycerol-3-phosphate 1-O-acyltransferase PlsY"/>
    <property type="match status" value="1"/>
</dbReference>
<keyword evidence="4 10" id="KW-0812">Transmembrane</keyword>
<reference evidence="11 12" key="1">
    <citation type="submission" date="2018-04" db="EMBL/GenBank/DDBJ databases">
        <title>Genomic Encyclopedia of Archaeal and Bacterial Type Strains, Phase II (KMG-II): from individual species to whole genera.</title>
        <authorList>
            <person name="Goeker M."/>
        </authorList>
    </citation>
    <scope>NUCLEOTIDE SEQUENCE [LARGE SCALE GENOMIC DNA]</scope>
    <source>
        <strain evidence="11 12">DSM 45169</strain>
    </source>
</reference>
<sequence>MGEALAIGLAYLLGSISFSFWITKILRGTDIRTQGSGNAGATNMLRTVGKGPALAVFLLDMVKGMVAVGLAWVLTGEPTWMMSAGIAAIVGHNWPIFLGFRGGKGIATTIGVTALLTLTAALVAGAVAIFAILITRYVSLGSLLFAAGLPIAIFLFDYPTSYVYLSFVITVMAFIRHSANIKRLLQGTESKLGAKS</sequence>
<dbReference type="AlphaFoldDB" id="A0A2T4Z9V5"/>
<protein>
    <recommendedName>
        <fullName evidence="10">Glycerol-3-phosphate acyltransferase</fullName>
    </recommendedName>
    <alternativeName>
        <fullName evidence="10">Acyl-PO4 G3P acyltransferase</fullName>
    </alternativeName>
    <alternativeName>
        <fullName evidence="10">Acyl-phosphate--glycerol-3-phosphate acyltransferase</fullName>
    </alternativeName>
    <alternativeName>
        <fullName evidence="10">G3P acyltransferase</fullName>
        <shortName evidence="10">GPAT</shortName>
        <ecNumber evidence="10">2.3.1.275</ecNumber>
    </alternativeName>
    <alternativeName>
        <fullName evidence="10">Lysophosphatidic acid synthase</fullName>
        <shortName evidence="10">LPA synthase</shortName>
    </alternativeName>
</protein>
<evidence type="ECO:0000256" key="3">
    <source>
        <dbReference type="ARBA" id="ARBA00022679"/>
    </source>
</evidence>
<evidence type="ECO:0000256" key="9">
    <source>
        <dbReference type="ARBA" id="ARBA00023264"/>
    </source>
</evidence>
<comment type="subunit">
    <text evidence="10">Probably interacts with PlsX.</text>
</comment>
<comment type="function">
    <text evidence="10">Catalyzes the transfer of an acyl group from acyl-phosphate (acyl-PO(4)) to glycerol-3-phosphate (G3P) to form lysophosphatidic acid (LPA). This enzyme utilizes acyl-phosphate as fatty acyl donor, but not acyl-CoA or acyl-ACP.</text>
</comment>
<dbReference type="Proteomes" id="UP000241639">
    <property type="component" value="Unassembled WGS sequence"/>
</dbReference>
<evidence type="ECO:0000256" key="4">
    <source>
        <dbReference type="ARBA" id="ARBA00022692"/>
    </source>
</evidence>
<comment type="caution">
    <text evidence="11">The sequence shown here is derived from an EMBL/GenBank/DDBJ whole genome shotgun (WGS) entry which is preliminary data.</text>
</comment>
<organism evidence="11 12">
    <name type="scientific">Desmospora activa DSM 45169</name>
    <dbReference type="NCBI Taxonomy" id="1121389"/>
    <lineage>
        <taxon>Bacteria</taxon>
        <taxon>Bacillati</taxon>
        <taxon>Bacillota</taxon>
        <taxon>Bacilli</taxon>
        <taxon>Bacillales</taxon>
        <taxon>Thermoactinomycetaceae</taxon>
        <taxon>Desmospora</taxon>
    </lineage>
</organism>
<accession>A0A2T4Z9V5</accession>
<dbReference type="EC" id="2.3.1.275" evidence="10"/>
<keyword evidence="1 10" id="KW-1003">Cell membrane</keyword>
<evidence type="ECO:0000256" key="5">
    <source>
        <dbReference type="ARBA" id="ARBA00022989"/>
    </source>
</evidence>
<name>A0A2T4Z9V5_9BACL</name>
<keyword evidence="11" id="KW-0012">Acyltransferase</keyword>
<dbReference type="UniPathway" id="UPA00085"/>
<evidence type="ECO:0000313" key="12">
    <source>
        <dbReference type="Proteomes" id="UP000241639"/>
    </source>
</evidence>
<comment type="pathway">
    <text evidence="10">Lipid metabolism; phospholipid metabolism.</text>
</comment>
<keyword evidence="3 10" id="KW-0808">Transferase</keyword>
<comment type="subcellular location">
    <subcellularLocation>
        <location evidence="10">Cell membrane</location>
        <topology evidence="10">Multi-pass membrane protein</topology>
    </subcellularLocation>
</comment>
<dbReference type="SMART" id="SM01207">
    <property type="entry name" value="G3P_acyltransf"/>
    <property type="match status" value="1"/>
</dbReference>
<keyword evidence="12" id="KW-1185">Reference proteome</keyword>
<dbReference type="GO" id="GO:0043772">
    <property type="term" value="F:acyl-phosphate glycerol-3-phosphate acyltransferase activity"/>
    <property type="evidence" value="ECO:0007669"/>
    <property type="project" value="UniProtKB-UniRule"/>
</dbReference>
<dbReference type="Pfam" id="PF02660">
    <property type="entry name" value="G3P_acyltransf"/>
    <property type="match status" value="1"/>
</dbReference>
<keyword evidence="7 10" id="KW-0472">Membrane</keyword>
<keyword evidence="8 10" id="KW-0594">Phospholipid biosynthesis</keyword>
<keyword evidence="9 10" id="KW-1208">Phospholipid metabolism</keyword>
<evidence type="ECO:0000256" key="10">
    <source>
        <dbReference type="HAMAP-Rule" id="MF_01043"/>
    </source>
</evidence>
<gene>
    <name evidence="10" type="primary">plsY</name>
    <name evidence="11" type="ORF">C8J48_1254</name>
</gene>
<evidence type="ECO:0000256" key="2">
    <source>
        <dbReference type="ARBA" id="ARBA00022516"/>
    </source>
</evidence>
<dbReference type="PANTHER" id="PTHR30309:SF0">
    <property type="entry name" value="GLYCEROL-3-PHOSPHATE ACYLTRANSFERASE-RELATED"/>
    <property type="match status" value="1"/>
</dbReference>
<feature type="transmembrane region" description="Helical" evidence="10">
    <location>
        <begin position="80"/>
        <end position="100"/>
    </location>
</feature>
<evidence type="ECO:0000256" key="8">
    <source>
        <dbReference type="ARBA" id="ARBA00023209"/>
    </source>
</evidence>
<keyword evidence="2 10" id="KW-0444">Lipid biosynthesis</keyword>
<dbReference type="InterPro" id="IPR003811">
    <property type="entry name" value="G3P_acylTferase_PlsY"/>
</dbReference>
<comment type="similarity">
    <text evidence="10">Belongs to the PlsY family.</text>
</comment>
<evidence type="ECO:0000313" key="11">
    <source>
        <dbReference type="EMBL" id="PTM58667.1"/>
    </source>
</evidence>
<keyword evidence="5 10" id="KW-1133">Transmembrane helix</keyword>
<evidence type="ECO:0000256" key="6">
    <source>
        <dbReference type="ARBA" id="ARBA00023098"/>
    </source>
</evidence>
<proteinExistence type="inferred from homology"/>
<feature type="transmembrane region" description="Helical" evidence="10">
    <location>
        <begin position="6"/>
        <end position="26"/>
    </location>
</feature>
<dbReference type="HAMAP" id="MF_01043">
    <property type="entry name" value="PlsY"/>
    <property type="match status" value="1"/>
</dbReference>
<dbReference type="GO" id="GO:0008654">
    <property type="term" value="P:phospholipid biosynthetic process"/>
    <property type="evidence" value="ECO:0007669"/>
    <property type="project" value="UniProtKB-UniRule"/>
</dbReference>
<keyword evidence="6 10" id="KW-0443">Lipid metabolism</keyword>
<comment type="catalytic activity">
    <reaction evidence="10">
        <text>an acyl phosphate + sn-glycerol 3-phosphate = a 1-acyl-sn-glycero-3-phosphate + phosphate</text>
        <dbReference type="Rhea" id="RHEA:34075"/>
        <dbReference type="ChEBI" id="CHEBI:43474"/>
        <dbReference type="ChEBI" id="CHEBI:57597"/>
        <dbReference type="ChEBI" id="CHEBI:57970"/>
        <dbReference type="ChEBI" id="CHEBI:59918"/>
        <dbReference type="EC" id="2.3.1.275"/>
    </reaction>
</comment>
<dbReference type="EMBL" id="PZZP01000001">
    <property type="protein sequence ID" value="PTM58667.1"/>
    <property type="molecule type" value="Genomic_DNA"/>
</dbReference>
<feature type="transmembrane region" description="Helical" evidence="10">
    <location>
        <begin position="53"/>
        <end position="74"/>
    </location>
</feature>
<evidence type="ECO:0000256" key="1">
    <source>
        <dbReference type="ARBA" id="ARBA00022475"/>
    </source>
</evidence>
<dbReference type="RefSeq" id="WP_211316595.1">
    <property type="nucleotide sequence ID" value="NZ_PZZP01000001.1"/>
</dbReference>
<dbReference type="PANTHER" id="PTHR30309">
    <property type="entry name" value="INNER MEMBRANE PROTEIN YGIH"/>
    <property type="match status" value="1"/>
</dbReference>
<evidence type="ECO:0000256" key="7">
    <source>
        <dbReference type="ARBA" id="ARBA00023136"/>
    </source>
</evidence>